<protein>
    <submittedName>
        <fullName evidence="1">Uncharacterized protein</fullName>
    </submittedName>
</protein>
<evidence type="ECO:0000313" key="2">
    <source>
        <dbReference type="Proteomes" id="UP001597023"/>
    </source>
</evidence>
<comment type="caution">
    <text evidence="1">The sequence shown here is derived from an EMBL/GenBank/DDBJ whole genome shotgun (WGS) entry which is preliminary data.</text>
</comment>
<dbReference type="Proteomes" id="UP001597023">
    <property type="component" value="Unassembled WGS sequence"/>
</dbReference>
<name>A0ABW2WEM6_9ACTN</name>
<keyword evidence="2" id="KW-1185">Reference proteome</keyword>
<dbReference type="RefSeq" id="WP_381609960.1">
    <property type="nucleotide sequence ID" value="NZ_JBHTEB010000001.1"/>
</dbReference>
<evidence type="ECO:0000313" key="1">
    <source>
        <dbReference type="EMBL" id="MFD0315974.1"/>
    </source>
</evidence>
<sequence length="60" mass="6804">MSFEIRVICDHDDADAVTQTLANAFRVGTPRTYPTRDGIRTRIYLTAEHQPNHKDDGTKS</sequence>
<proteinExistence type="predicted"/>
<dbReference type="EMBL" id="JBHTEB010000001">
    <property type="protein sequence ID" value="MFD0315974.1"/>
    <property type="molecule type" value="Genomic_DNA"/>
</dbReference>
<accession>A0ABW2WEM6</accession>
<gene>
    <name evidence="1" type="ORF">ACFQZ6_17455</name>
</gene>
<organism evidence="1 2">
    <name type="scientific">Streptomyces flavalbus</name>
    <dbReference type="NCBI Taxonomy" id="2665155"/>
    <lineage>
        <taxon>Bacteria</taxon>
        <taxon>Bacillati</taxon>
        <taxon>Actinomycetota</taxon>
        <taxon>Actinomycetes</taxon>
        <taxon>Kitasatosporales</taxon>
        <taxon>Streptomycetaceae</taxon>
        <taxon>Streptomyces</taxon>
    </lineage>
</organism>
<reference evidence="2" key="1">
    <citation type="journal article" date="2019" name="Int. J. Syst. Evol. Microbiol.">
        <title>The Global Catalogue of Microorganisms (GCM) 10K type strain sequencing project: providing services to taxonomists for standard genome sequencing and annotation.</title>
        <authorList>
            <consortium name="The Broad Institute Genomics Platform"/>
            <consortium name="The Broad Institute Genome Sequencing Center for Infectious Disease"/>
            <person name="Wu L."/>
            <person name="Ma J."/>
        </authorList>
    </citation>
    <scope>NUCLEOTIDE SEQUENCE [LARGE SCALE GENOMIC DNA]</scope>
    <source>
        <strain evidence="2">CGMCC 4.7400</strain>
    </source>
</reference>